<dbReference type="AlphaFoldDB" id="A0A5C5VXV2"/>
<comment type="caution">
    <text evidence="2">The sequence shown here is derived from an EMBL/GenBank/DDBJ whole genome shotgun (WGS) entry which is preliminary data.</text>
</comment>
<gene>
    <name evidence="2" type="ORF">Pla111_27160</name>
</gene>
<dbReference type="InterPro" id="IPR023614">
    <property type="entry name" value="Porin_dom_sf"/>
</dbReference>
<keyword evidence="1" id="KW-0732">Signal</keyword>
<protein>
    <submittedName>
        <fullName evidence="2">Phosphate-selective porin O and P</fullName>
    </submittedName>
</protein>
<feature type="signal peptide" evidence="1">
    <location>
        <begin position="1"/>
        <end position="20"/>
    </location>
</feature>
<dbReference type="EMBL" id="SJPH01000006">
    <property type="protein sequence ID" value="TWT42743.1"/>
    <property type="molecule type" value="Genomic_DNA"/>
</dbReference>
<name>A0A5C5VXV2_9BACT</name>
<feature type="chain" id="PRO_5023060855" evidence="1">
    <location>
        <begin position="21"/>
        <end position="489"/>
    </location>
</feature>
<organism evidence="2 3">
    <name type="scientific">Botrimarina hoheduenensis</name>
    <dbReference type="NCBI Taxonomy" id="2528000"/>
    <lineage>
        <taxon>Bacteria</taxon>
        <taxon>Pseudomonadati</taxon>
        <taxon>Planctomycetota</taxon>
        <taxon>Planctomycetia</taxon>
        <taxon>Pirellulales</taxon>
        <taxon>Lacipirellulaceae</taxon>
        <taxon>Botrimarina</taxon>
    </lineage>
</organism>
<dbReference type="RefSeq" id="WP_146574938.1">
    <property type="nucleotide sequence ID" value="NZ_SJPH01000006.1"/>
</dbReference>
<dbReference type="Gene3D" id="2.40.160.10">
    <property type="entry name" value="Porin"/>
    <property type="match status" value="1"/>
</dbReference>
<evidence type="ECO:0000313" key="3">
    <source>
        <dbReference type="Proteomes" id="UP000318995"/>
    </source>
</evidence>
<evidence type="ECO:0000256" key="1">
    <source>
        <dbReference type="SAM" id="SignalP"/>
    </source>
</evidence>
<dbReference type="OrthoDB" id="9760167at2"/>
<evidence type="ECO:0000313" key="2">
    <source>
        <dbReference type="EMBL" id="TWT42743.1"/>
    </source>
</evidence>
<dbReference type="Proteomes" id="UP000318995">
    <property type="component" value="Unassembled WGS sequence"/>
</dbReference>
<keyword evidence="3" id="KW-1185">Reference proteome</keyword>
<accession>A0A5C5VXV2</accession>
<sequence precursor="true">MVVAILRTVLLATLASQTFAGETLRRLPPVQATAAYPTTSSPTGRLTPPASVMIAAAYEAPHTTSPAVEEPPALLGFESGDDGVPLYEIGAVFDKGLFIRSTDLQARPYALYVGARMQLRHTGFIRDETTWTDAAGVTREIRNRNNFDTERLRLNLQGTAIDPALSYYVVVDGDADGASSADFLAYIATYEFDPAFKVRMGRWKAASDREWLESSRFFRMTDRSLATEYFRVGFTDGVWLLGDLGDHWSYETSLTNGLRTSTRRPFDQDDNLGAAVTIAYEPLGDFGPGEADYACHTTPVVRLGGSFAYDKADDRSDAGFPLGDDSFLTLSDGTRLSDVGSLAPGVRLLGDRVLKSSLDWGVKYRGWSFSGEYFIRSIQDLVADGPLPMTQLYDYGYRVAGGVFLVPQRFDVNAGMSQVSGLYGDAYEYLVGFNWYWGSGQRDGKLDDRVNKFSMDVLEVKGSPVTSTPADFIAGDDGVMFRTQVQIGF</sequence>
<reference evidence="2 3" key="1">
    <citation type="submission" date="2019-02" db="EMBL/GenBank/DDBJ databases">
        <title>Deep-cultivation of Planctomycetes and their phenomic and genomic characterization uncovers novel biology.</title>
        <authorList>
            <person name="Wiegand S."/>
            <person name="Jogler M."/>
            <person name="Boedeker C."/>
            <person name="Pinto D."/>
            <person name="Vollmers J."/>
            <person name="Rivas-Marin E."/>
            <person name="Kohn T."/>
            <person name="Peeters S.H."/>
            <person name="Heuer A."/>
            <person name="Rast P."/>
            <person name="Oberbeckmann S."/>
            <person name="Bunk B."/>
            <person name="Jeske O."/>
            <person name="Meyerdierks A."/>
            <person name="Storesund J.E."/>
            <person name="Kallscheuer N."/>
            <person name="Luecker S."/>
            <person name="Lage O.M."/>
            <person name="Pohl T."/>
            <person name="Merkel B.J."/>
            <person name="Hornburger P."/>
            <person name="Mueller R.-W."/>
            <person name="Bruemmer F."/>
            <person name="Labrenz M."/>
            <person name="Spormann A.M."/>
            <person name="Op Den Camp H."/>
            <person name="Overmann J."/>
            <person name="Amann R."/>
            <person name="Jetten M.S.M."/>
            <person name="Mascher T."/>
            <person name="Medema M.H."/>
            <person name="Devos D.P."/>
            <person name="Kaster A.-K."/>
            <person name="Ovreas L."/>
            <person name="Rohde M."/>
            <person name="Galperin M.Y."/>
            <person name="Jogler C."/>
        </authorList>
    </citation>
    <scope>NUCLEOTIDE SEQUENCE [LARGE SCALE GENOMIC DNA]</scope>
    <source>
        <strain evidence="2 3">Pla111</strain>
    </source>
</reference>
<proteinExistence type="predicted"/>